<proteinExistence type="predicted"/>
<evidence type="ECO:0000259" key="4">
    <source>
        <dbReference type="PROSITE" id="PS50995"/>
    </source>
</evidence>
<protein>
    <submittedName>
        <fullName evidence="5">Winged helix-turn-helix transcriptional regulator</fullName>
    </submittedName>
</protein>
<dbReference type="PANTHER" id="PTHR33164">
    <property type="entry name" value="TRANSCRIPTIONAL REGULATOR, MARR FAMILY"/>
    <property type="match status" value="1"/>
</dbReference>
<evidence type="ECO:0000256" key="2">
    <source>
        <dbReference type="ARBA" id="ARBA00023125"/>
    </source>
</evidence>
<keyword evidence="2" id="KW-0238">DNA-binding</keyword>
<dbReference type="Gene3D" id="1.10.10.10">
    <property type="entry name" value="Winged helix-like DNA-binding domain superfamily/Winged helix DNA-binding domain"/>
    <property type="match status" value="1"/>
</dbReference>
<dbReference type="EMBL" id="JABMCI010000060">
    <property type="protein sequence ID" value="NUU17169.1"/>
    <property type="molecule type" value="Genomic_DNA"/>
</dbReference>
<keyword evidence="6" id="KW-1185">Reference proteome</keyword>
<evidence type="ECO:0000256" key="1">
    <source>
        <dbReference type="ARBA" id="ARBA00023015"/>
    </source>
</evidence>
<dbReference type="InterPro" id="IPR023187">
    <property type="entry name" value="Tscrpt_reg_MarR-type_CS"/>
</dbReference>
<dbReference type="Pfam" id="PF12802">
    <property type="entry name" value="MarR_2"/>
    <property type="match status" value="1"/>
</dbReference>
<dbReference type="InterPro" id="IPR000835">
    <property type="entry name" value="HTH_MarR-typ"/>
</dbReference>
<dbReference type="SUPFAM" id="SSF46785">
    <property type="entry name" value="Winged helix' DNA-binding domain"/>
    <property type="match status" value="1"/>
</dbReference>
<name>A0A7Y6DXP4_9CELL</name>
<dbReference type="PANTHER" id="PTHR33164:SF99">
    <property type="entry name" value="MARR FAMILY REGULATORY PROTEIN"/>
    <property type="match status" value="1"/>
</dbReference>
<comment type="caution">
    <text evidence="5">The sequence shown here is derived from an EMBL/GenBank/DDBJ whole genome shotgun (WGS) entry which is preliminary data.</text>
</comment>
<keyword evidence="1" id="KW-0805">Transcription regulation</keyword>
<dbReference type="RefSeq" id="WP_175347041.1">
    <property type="nucleotide sequence ID" value="NZ_JABMCI010000060.1"/>
</dbReference>
<feature type="domain" description="HTH marR-type" evidence="4">
    <location>
        <begin position="10"/>
        <end position="144"/>
    </location>
</feature>
<accession>A0A7Y6DXP4</accession>
<evidence type="ECO:0000313" key="6">
    <source>
        <dbReference type="Proteomes" id="UP000565724"/>
    </source>
</evidence>
<dbReference type="Proteomes" id="UP000565724">
    <property type="component" value="Unassembled WGS sequence"/>
</dbReference>
<dbReference type="GO" id="GO:0003700">
    <property type="term" value="F:DNA-binding transcription factor activity"/>
    <property type="evidence" value="ECO:0007669"/>
    <property type="project" value="InterPro"/>
</dbReference>
<dbReference type="GO" id="GO:0003677">
    <property type="term" value="F:DNA binding"/>
    <property type="evidence" value="ECO:0007669"/>
    <property type="project" value="UniProtKB-KW"/>
</dbReference>
<dbReference type="PROSITE" id="PS50995">
    <property type="entry name" value="HTH_MARR_2"/>
    <property type="match status" value="1"/>
</dbReference>
<sequence length="148" mass="16086">MTASSPADDPEAFARAFEAAFQQAYLRFHRRDGKRSQMSGASRAVLLHLAHTGPLTVGEAAKHLDRAQSVVSDIVTQLEAKDLLAREPDPDDRRRTLVWLTPAGFDALDRERQVLSTELVARAAATLSAEDRAALVGTLEALNQGARP</sequence>
<dbReference type="InterPro" id="IPR036388">
    <property type="entry name" value="WH-like_DNA-bd_sf"/>
</dbReference>
<keyword evidence="3" id="KW-0804">Transcription</keyword>
<dbReference type="InterPro" id="IPR036390">
    <property type="entry name" value="WH_DNA-bd_sf"/>
</dbReference>
<dbReference type="PROSITE" id="PS01117">
    <property type="entry name" value="HTH_MARR_1"/>
    <property type="match status" value="1"/>
</dbReference>
<evidence type="ECO:0000313" key="5">
    <source>
        <dbReference type="EMBL" id="NUU17169.1"/>
    </source>
</evidence>
<dbReference type="AlphaFoldDB" id="A0A7Y6DXP4"/>
<organism evidence="5 6">
    <name type="scientific">Cellulomonas humilata</name>
    <dbReference type="NCBI Taxonomy" id="144055"/>
    <lineage>
        <taxon>Bacteria</taxon>
        <taxon>Bacillati</taxon>
        <taxon>Actinomycetota</taxon>
        <taxon>Actinomycetes</taxon>
        <taxon>Micrococcales</taxon>
        <taxon>Cellulomonadaceae</taxon>
        <taxon>Cellulomonas</taxon>
    </lineage>
</organism>
<dbReference type="GO" id="GO:0006950">
    <property type="term" value="P:response to stress"/>
    <property type="evidence" value="ECO:0007669"/>
    <property type="project" value="TreeGrafter"/>
</dbReference>
<dbReference type="InterPro" id="IPR039422">
    <property type="entry name" value="MarR/SlyA-like"/>
</dbReference>
<gene>
    <name evidence="5" type="ORF">HP550_07890</name>
</gene>
<dbReference type="SMART" id="SM00347">
    <property type="entry name" value="HTH_MARR"/>
    <property type="match status" value="1"/>
</dbReference>
<reference evidence="5 6" key="1">
    <citation type="submission" date="2020-05" db="EMBL/GenBank/DDBJ databases">
        <title>Genome Sequencing of Type Strains.</title>
        <authorList>
            <person name="Lemaire J.F."/>
            <person name="Inderbitzin P."/>
            <person name="Gregorio O.A."/>
            <person name="Collins S.B."/>
            <person name="Wespe N."/>
            <person name="Knight-Connoni V."/>
        </authorList>
    </citation>
    <scope>NUCLEOTIDE SEQUENCE [LARGE SCALE GENOMIC DNA]</scope>
    <source>
        <strain evidence="5 6">ATCC 25174</strain>
    </source>
</reference>
<evidence type="ECO:0000256" key="3">
    <source>
        <dbReference type="ARBA" id="ARBA00023163"/>
    </source>
</evidence>